<evidence type="ECO:0000313" key="1">
    <source>
        <dbReference type="EMBL" id="KAK0469764.1"/>
    </source>
</evidence>
<dbReference type="GeneID" id="85352641"/>
<evidence type="ECO:0000313" key="2">
    <source>
        <dbReference type="Proteomes" id="UP001175211"/>
    </source>
</evidence>
<name>A0AA39NQ24_ARMTA</name>
<protein>
    <submittedName>
        <fullName evidence="1">Uncharacterized protein</fullName>
    </submittedName>
</protein>
<comment type="caution">
    <text evidence="1">The sequence shown here is derived from an EMBL/GenBank/DDBJ whole genome shotgun (WGS) entry which is preliminary data.</text>
</comment>
<proteinExistence type="predicted"/>
<dbReference type="EMBL" id="JAUEPS010000001">
    <property type="protein sequence ID" value="KAK0469764.1"/>
    <property type="molecule type" value="Genomic_DNA"/>
</dbReference>
<keyword evidence="2" id="KW-1185">Reference proteome</keyword>
<dbReference type="RefSeq" id="XP_060339557.1">
    <property type="nucleotide sequence ID" value="XM_060469093.1"/>
</dbReference>
<dbReference type="Proteomes" id="UP001175211">
    <property type="component" value="Unassembled WGS sequence"/>
</dbReference>
<accession>A0AA39NQ24</accession>
<reference evidence="1" key="1">
    <citation type="submission" date="2023-06" db="EMBL/GenBank/DDBJ databases">
        <authorList>
            <consortium name="Lawrence Berkeley National Laboratory"/>
            <person name="Ahrendt S."/>
            <person name="Sahu N."/>
            <person name="Indic B."/>
            <person name="Wong-Bajracharya J."/>
            <person name="Merenyi Z."/>
            <person name="Ke H.-M."/>
            <person name="Monk M."/>
            <person name="Kocsube S."/>
            <person name="Drula E."/>
            <person name="Lipzen A."/>
            <person name="Balint B."/>
            <person name="Henrissat B."/>
            <person name="Andreopoulos B."/>
            <person name="Martin F.M."/>
            <person name="Harder C.B."/>
            <person name="Rigling D."/>
            <person name="Ford K.L."/>
            <person name="Foster G.D."/>
            <person name="Pangilinan J."/>
            <person name="Papanicolaou A."/>
            <person name="Barry K."/>
            <person name="LaButti K."/>
            <person name="Viragh M."/>
            <person name="Koriabine M."/>
            <person name="Yan M."/>
            <person name="Riley R."/>
            <person name="Champramary S."/>
            <person name="Plett K.L."/>
            <person name="Tsai I.J."/>
            <person name="Slot J."/>
            <person name="Sipos G."/>
            <person name="Plett J."/>
            <person name="Nagy L.G."/>
            <person name="Grigoriev I.V."/>
        </authorList>
    </citation>
    <scope>NUCLEOTIDE SEQUENCE</scope>
    <source>
        <strain evidence="1">CCBAS 213</strain>
    </source>
</reference>
<dbReference type="AlphaFoldDB" id="A0AA39NQ24"/>
<organism evidence="1 2">
    <name type="scientific">Armillaria tabescens</name>
    <name type="common">Ringless honey mushroom</name>
    <name type="synonym">Agaricus tabescens</name>
    <dbReference type="NCBI Taxonomy" id="1929756"/>
    <lineage>
        <taxon>Eukaryota</taxon>
        <taxon>Fungi</taxon>
        <taxon>Dikarya</taxon>
        <taxon>Basidiomycota</taxon>
        <taxon>Agaricomycotina</taxon>
        <taxon>Agaricomycetes</taxon>
        <taxon>Agaricomycetidae</taxon>
        <taxon>Agaricales</taxon>
        <taxon>Marasmiineae</taxon>
        <taxon>Physalacriaceae</taxon>
        <taxon>Desarmillaria</taxon>
    </lineage>
</organism>
<gene>
    <name evidence="1" type="ORF">EV420DRAFT_1472930</name>
</gene>
<sequence>MTTAQIERVNRSWSELCHSVNQVLQAGNGDLHRIQLQLNEVAYWEQYWTEAQVYFSDDYVAIINAGLLAMRTSLTSELFISKDPPKHAPLLQPRSKVYTGRRGRPPADINPTILGVLMESHRSPPRITDLFDVCPHTVSRHQESNGL</sequence>